<evidence type="ECO:0008006" key="5">
    <source>
        <dbReference type="Google" id="ProtNLM"/>
    </source>
</evidence>
<gene>
    <name evidence="3" type="ORF">AWB69_07713</name>
</gene>
<reference evidence="3 4" key="1">
    <citation type="submission" date="2016-01" db="EMBL/GenBank/DDBJ databases">
        <authorList>
            <person name="Oliw E.H."/>
        </authorList>
    </citation>
    <scope>NUCLEOTIDE SEQUENCE [LARGE SCALE GENOMIC DNA]</scope>
    <source>
        <strain evidence="3">LMG 27134</strain>
    </source>
</reference>
<dbReference type="AlphaFoldDB" id="A0A158JFT5"/>
<evidence type="ECO:0000256" key="2">
    <source>
        <dbReference type="SAM" id="SignalP"/>
    </source>
</evidence>
<evidence type="ECO:0000256" key="1">
    <source>
        <dbReference type="SAM" id="MobiDB-lite"/>
    </source>
</evidence>
<dbReference type="EMBL" id="FCOK02000084">
    <property type="protein sequence ID" value="SAL67333.1"/>
    <property type="molecule type" value="Genomic_DNA"/>
</dbReference>
<keyword evidence="2" id="KW-0732">Signal</keyword>
<protein>
    <recommendedName>
        <fullName evidence="5">TNase-like domain-containing protein</fullName>
    </recommendedName>
</protein>
<organism evidence="3 4">
    <name type="scientific">Caballeronia udeis</name>
    <dbReference type="NCBI Taxonomy" id="1232866"/>
    <lineage>
        <taxon>Bacteria</taxon>
        <taxon>Pseudomonadati</taxon>
        <taxon>Pseudomonadota</taxon>
        <taxon>Betaproteobacteria</taxon>
        <taxon>Burkholderiales</taxon>
        <taxon>Burkholderiaceae</taxon>
        <taxon>Caballeronia</taxon>
    </lineage>
</organism>
<dbReference type="OrthoDB" id="678214at2"/>
<dbReference type="RefSeq" id="WP_062091846.1">
    <property type="nucleotide sequence ID" value="NZ_FCOK02000084.1"/>
</dbReference>
<accession>A0A158JFT5</accession>
<dbReference type="Proteomes" id="UP000054683">
    <property type="component" value="Unassembled WGS sequence"/>
</dbReference>
<sequence length="188" mass="20531">MSILKYAVLAGIVFTPTCFAETSFSAEELHFKSIFAQRSGERALYCLLGNGFFVSPRSDGVDQKIGKWLVGHPEANVIIVDTLPTGGKLGTINYVWIVSGDENLNVSLVRDGDFPGGVMADPVEYISALKAESGGSSSIKATPQRLVTEEQYQAFRQRIVEAEKLARSEKKGIWSDRSKALRGDESPQ</sequence>
<feature type="signal peptide" evidence="2">
    <location>
        <begin position="1"/>
        <end position="20"/>
    </location>
</feature>
<evidence type="ECO:0000313" key="4">
    <source>
        <dbReference type="Proteomes" id="UP000054683"/>
    </source>
</evidence>
<feature type="chain" id="PRO_5008502078" description="TNase-like domain-containing protein" evidence="2">
    <location>
        <begin position="21"/>
        <end position="188"/>
    </location>
</feature>
<evidence type="ECO:0000313" key="3">
    <source>
        <dbReference type="EMBL" id="SAL67333.1"/>
    </source>
</evidence>
<feature type="region of interest" description="Disordered" evidence="1">
    <location>
        <begin position="167"/>
        <end position="188"/>
    </location>
</feature>
<proteinExistence type="predicted"/>
<name>A0A158JFT5_9BURK</name>